<dbReference type="InterPro" id="IPR013324">
    <property type="entry name" value="RNA_pol_sigma_r3/r4-like"/>
</dbReference>
<reference evidence="8" key="1">
    <citation type="submission" date="2020-11" db="EMBL/GenBank/DDBJ databases">
        <title>Nocardioides sp. CBS4Y-1, whole genome shotgun sequence.</title>
        <authorList>
            <person name="Tuo L."/>
        </authorList>
    </citation>
    <scope>NUCLEOTIDE SEQUENCE</scope>
    <source>
        <strain evidence="8">CBS4Y-1</strain>
    </source>
</reference>
<evidence type="ECO:0000256" key="3">
    <source>
        <dbReference type="ARBA" id="ARBA00023082"/>
    </source>
</evidence>
<feature type="domain" description="RNA polymerase sigma factor 70 region 4 type 2" evidence="7">
    <location>
        <begin position="108"/>
        <end position="159"/>
    </location>
</feature>
<proteinExistence type="inferred from homology"/>
<keyword evidence="5" id="KW-0804">Transcription</keyword>
<protein>
    <submittedName>
        <fullName evidence="8">Sigma-70 family RNA polymerase sigma factor</fullName>
    </submittedName>
</protein>
<dbReference type="NCBIfam" id="TIGR02937">
    <property type="entry name" value="sigma70-ECF"/>
    <property type="match status" value="1"/>
</dbReference>
<evidence type="ECO:0000256" key="5">
    <source>
        <dbReference type="ARBA" id="ARBA00023163"/>
    </source>
</evidence>
<dbReference type="PANTHER" id="PTHR43133">
    <property type="entry name" value="RNA POLYMERASE ECF-TYPE SIGMA FACTO"/>
    <property type="match status" value="1"/>
</dbReference>
<evidence type="ECO:0000313" key="8">
    <source>
        <dbReference type="EMBL" id="MBF4161534.1"/>
    </source>
</evidence>
<keyword evidence="2" id="KW-0805">Transcription regulation</keyword>
<feature type="compositionally biased region" description="Basic and acidic residues" evidence="6">
    <location>
        <begin position="173"/>
        <end position="183"/>
    </location>
</feature>
<keyword evidence="4" id="KW-0238">DNA-binding</keyword>
<evidence type="ECO:0000313" key="9">
    <source>
        <dbReference type="Proteomes" id="UP000656804"/>
    </source>
</evidence>
<dbReference type="InterPro" id="IPR013325">
    <property type="entry name" value="RNA_pol_sigma_r2"/>
</dbReference>
<comment type="caution">
    <text evidence="8">The sequence shown here is derived from an EMBL/GenBank/DDBJ whole genome shotgun (WGS) entry which is preliminary data.</text>
</comment>
<comment type="similarity">
    <text evidence="1">Belongs to the sigma-70 factor family. ECF subfamily.</text>
</comment>
<evidence type="ECO:0000256" key="1">
    <source>
        <dbReference type="ARBA" id="ARBA00010641"/>
    </source>
</evidence>
<dbReference type="SUPFAM" id="SSF88659">
    <property type="entry name" value="Sigma3 and sigma4 domains of RNA polymerase sigma factors"/>
    <property type="match status" value="1"/>
</dbReference>
<dbReference type="Gene3D" id="1.10.10.10">
    <property type="entry name" value="Winged helix-like DNA-binding domain superfamily/Winged helix DNA-binding domain"/>
    <property type="match status" value="1"/>
</dbReference>
<dbReference type="EMBL" id="JADIVZ010000002">
    <property type="protein sequence ID" value="MBF4161534.1"/>
    <property type="molecule type" value="Genomic_DNA"/>
</dbReference>
<dbReference type="AlphaFoldDB" id="A0A930V012"/>
<dbReference type="Proteomes" id="UP000656804">
    <property type="component" value="Unassembled WGS sequence"/>
</dbReference>
<dbReference type="InterPro" id="IPR036388">
    <property type="entry name" value="WH-like_DNA-bd_sf"/>
</dbReference>
<dbReference type="InterPro" id="IPR039425">
    <property type="entry name" value="RNA_pol_sigma-70-like"/>
</dbReference>
<evidence type="ECO:0000256" key="4">
    <source>
        <dbReference type="ARBA" id="ARBA00023125"/>
    </source>
</evidence>
<dbReference type="GO" id="GO:0006352">
    <property type="term" value="P:DNA-templated transcription initiation"/>
    <property type="evidence" value="ECO:0007669"/>
    <property type="project" value="InterPro"/>
</dbReference>
<name>A0A930V012_9ACTN</name>
<dbReference type="InterPro" id="IPR014284">
    <property type="entry name" value="RNA_pol_sigma-70_dom"/>
</dbReference>
<sequence>MDADRAARFEALASEVLEPVRRFLARRSDADSADDALADTLLVCWRRLEEVPEPALPWVYGVARHCLANLERAARRQRRVQGKVATLDPPREIQPGPLDGAEDDLAWAVRQAWEELRSDDAEVLRLWAWEQLEAAEIAQVLEVSANAASVRLHRAKGRLREILEQGGKNDGAGGHERVRGREQ</sequence>
<dbReference type="RefSeq" id="WP_194502734.1">
    <property type="nucleotide sequence ID" value="NZ_JADIVZ010000002.1"/>
</dbReference>
<organism evidence="8 9">
    <name type="scientific">Nocardioides acrostichi</name>
    <dbReference type="NCBI Taxonomy" id="2784339"/>
    <lineage>
        <taxon>Bacteria</taxon>
        <taxon>Bacillati</taxon>
        <taxon>Actinomycetota</taxon>
        <taxon>Actinomycetes</taxon>
        <taxon>Propionibacteriales</taxon>
        <taxon>Nocardioidaceae</taxon>
        <taxon>Nocardioides</taxon>
    </lineage>
</organism>
<evidence type="ECO:0000256" key="6">
    <source>
        <dbReference type="SAM" id="MobiDB-lite"/>
    </source>
</evidence>
<feature type="region of interest" description="Disordered" evidence="6">
    <location>
        <begin position="162"/>
        <end position="183"/>
    </location>
</feature>
<evidence type="ECO:0000256" key="2">
    <source>
        <dbReference type="ARBA" id="ARBA00023015"/>
    </source>
</evidence>
<accession>A0A930V012</accession>
<dbReference type="GO" id="GO:0003677">
    <property type="term" value="F:DNA binding"/>
    <property type="evidence" value="ECO:0007669"/>
    <property type="project" value="UniProtKB-KW"/>
</dbReference>
<dbReference type="PANTHER" id="PTHR43133:SF8">
    <property type="entry name" value="RNA POLYMERASE SIGMA FACTOR HI_1459-RELATED"/>
    <property type="match status" value="1"/>
</dbReference>
<dbReference type="GO" id="GO:0016987">
    <property type="term" value="F:sigma factor activity"/>
    <property type="evidence" value="ECO:0007669"/>
    <property type="project" value="UniProtKB-KW"/>
</dbReference>
<keyword evidence="3" id="KW-0731">Sigma factor</keyword>
<dbReference type="Gene3D" id="1.10.1740.10">
    <property type="match status" value="1"/>
</dbReference>
<evidence type="ECO:0000259" key="7">
    <source>
        <dbReference type="Pfam" id="PF08281"/>
    </source>
</evidence>
<gene>
    <name evidence="8" type="ORF">ISG29_07505</name>
</gene>
<dbReference type="SUPFAM" id="SSF88946">
    <property type="entry name" value="Sigma2 domain of RNA polymerase sigma factors"/>
    <property type="match status" value="1"/>
</dbReference>
<dbReference type="Pfam" id="PF08281">
    <property type="entry name" value="Sigma70_r4_2"/>
    <property type="match status" value="1"/>
</dbReference>
<dbReference type="InterPro" id="IPR013249">
    <property type="entry name" value="RNA_pol_sigma70_r4_t2"/>
</dbReference>
<keyword evidence="9" id="KW-1185">Reference proteome</keyword>